<name>A0ABP7SG52_9BURK</name>
<dbReference type="RefSeq" id="WP_344761156.1">
    <property type="nucleotide sequence ID" value="NZ_BAAAZE010000001.1"/>
</dbReference>
<gene>
    <name evidence="4" type="ORF">GCM10022212_00420</name>
</gene>
<keyword evidence="5" id="KW-1185">Reference proteome</keyword>
<dbReference type="Gene3D" id="3.30.9.10">
    <property type="entry name" value="D-Amino Acid Oxidase, subunit A, domain 2"/>
    <property type="match status" value="1"/>
</dbReference>
<dbReference type="EMBL" id="BAAAZE010000001">
    <property type="protein sequence ID" value="GAA4011332.1"/>
    <property type="molecule type" value="Genomic_DNA"/>
</dbReference>
<comment type="caution">
    <text evidence="4">The sequence shown here is derived from an EMBL/GenBank/DDBJ whole genome shotgun (WGS) entry which is preliminary data.</text>
</comment>
<evidence type="ECO:0000259" key="3">
    <source>
        <dbReference type="Pfam" id="PF01266"/>
    </source>
</evidence>
<dbReference type="InterPro" id="IPR036188">
    <property type="entry name" value="FAD/NAD-bd_sf"/>
</dbReference>
<dbReference type="InterPro" id="IPR006076">
    <property type="entry name" value="FAD-dep_OxRdtase"/>
</dbReference>
<sequence>MQVAVVGGGILGVSTAYFLAAAGHEVVVIERRSNVAEENSFGNSGLVAPAVAAPWAMPGMPRRIMSQLFKDEAAVLLRHRFDPALWGWARRWISECDQTRFHTNKLRLQRLGFYSRDLLQNLRLHYHIDYEQTGGHLQLLRTERDLLMAQPLLALLAETEVAHALLEPAAAREIEPALAATTPMTAALQLPLDEAGNCALFTKHLKTIAQSIGVTFHFGGQVARVDRIDNRVALQIADMPFSADAVVLAAGNDNPRLLASIGVRIPVLPVQGYSATCTIRDFEEAPLASLSDTRYKATITRFGNRVRIAGVADPRARTPEVPEAAQRTLRKVATDWFPNASNYNNATLWSGIRPMLPDGVPVMGATPMRNVYVGLDDGANGWTASLGIGKILSDLVSGRAPDIDLDGLTLSRFG</sequence>
<reference evidence="5" key="1">
    <citation type="journal article" date="2019" name="Int. J. Syst. Evol. Microbiol.">
        <title>The Global Catalogue of Microorganisms (GCM) 10K type strain sequencing project: providing services to taxonomists for standard genome sequencing and annotation.</title>
        <authorList>
            <consortium name="The Broad Institute Genomics Platform"/>
            <consortium name="The Broad Institute Genome Sequencing Center for Infectious Disease"/>
            <person name="Wu L."/>
            <person name="Ma J."/>
        </authorList>
    </citation>
    <scope>NUCLEOTIDE SEQUENCE [LARGE SCALE GENOMIC DNA]</scope>
    <source>
        <strain evidence="5">JCM 16673</strain>
    </source>
</reference>
<protein>
    <submittedName>
        <fullName evidence="4">D-amino acid dehydrogenase</fullName>
    </submittedName>
</protein>
<evidence type="ECO:0000313" key="4">
    <source>
        <dbReference type="EMBL" id="GAA4011332.1"/>
    </source>
</evidence>
<dbReference type="SUPFAM" id="SSF51905">
    <property type="entry name" value="FAD/NAD(P)-binding domain"/>
    <property type="match status" value="1"/>
</dbReference>
<proteinExistence type="inferred from homology"/>
<evidence type="ECO:0000256" key="1">
    <source>
        <dbReference type="ARBA" id="ARBA00009410"/>
    </source>
</evidence>
<evidence type="ECO:0000313" key="5">
    <source>
        <dbReference type="Proteomes" id="UP001501353"/>
    </source>
</evidence>
<dbReference type="NCBIfam" id="NF001933">
    <property type="entry name" value="PRK00711.1"/>
    <property type="match status" value="1"/>
</dbReference>
<organism evidence="4 5">
    <name type="scientific">Actimicrobium antarcticum</name>
    <dbReference type="NCBI Taxonomy" id="1051899"/>
    <lineage>
        <taxon>Bacteria</taxon>
        <taxon>Pseudomonadati</taxon>
        <taxon>Pseudomonadota</taxon>
        <taxon>Betaproteobacteria</taxon>
        <taxon>Burkholderiales</taxon>
        <taxon>Oxalobacteraceae</taxon>
        <taxon>Actimicrobium</taxon>
    </lineage>
</organism>
<dbReference type="SUPFAM" id="SSF54373">
    <property type="entry name" value="FAD-linked reductases, C-terminal domain"/>
    <property type="match status" value="1"/>
</dbReference>
<dbReference type="PANTHER" id="PTHR13847">
    <property type="entry name" value="SARCOSINE DEHYDROGENASE-RELATED"/>
    <property type="match status" value="1"/>
</dbReference>
<dbReference type="Gene3D" id="3.50.50.60">
    <property type="entry name" value="FAD/NAD(P)-binding domain"/>
    <property type="match status" value="2"/>
</dbReference>
<comment type="similarity">
    <text evidence="1">Belongs to the DadA oxidoreductase family.</text>
</comment>
<dbReference type="Pfam" id="PF01266">
    <property type="entry name" value="DAO"/>
    <property type="match status" value="1"/>
</dbReference>
<feature type="domain" description="FAD dependent oxidoreductase" evidence="3">
    <location>
        <begin position="3"/>
        <end position="395"/>
    </location>
</feature>
<accession>A0ABP7SG52</accession>
<dbReference type="PANTHER" id="PTHR13847:SF280">
    <property type="entry name" value="D-AMINO ACID DEHYDROGENASE"/>
    <property type="match status" value="1"/>
</dbReference>
<dbReference type="Proteomes" id="UP001501353">
    <property type="component" value="Unassembled WGS sequence"/>
</dbReference>
<evidence type="ECO:0000256" key="2">
    <source>
        <dbReference type="ARBA" id="ARBA00023002"/>
    </source>
</evidence>
<keyword evidence="2" id="KW-0560">Oxidoreductase</keyword>